<dbReference type="Pfam" id="PF07943">
    <property type="entry name" value="PBP5_C"/>
    <property type="match status" value="1"/>
</dbReference>
<keyword evidence="11" id="KW-0961">Cell wall biogenesis/degradation</keyword>
<dbReference type="AlphaFoldDB" id="A0A6G8Q1L4"/>
<dbReference type="PANTHER" id="PTHR21581">
    <property type="entry name" value="D-ALANYL-D-ALANINE CARBOXYPEPTIDASE"/>
    <property type="match status" value="1"/>
</dbReference>
<organism evidence="17 18">
    <name type="scientific">Rubrobacter marinus</name>
    <dbReference type="NCBI Taxonomy" id="2653852"/>
    <lineage>
        <taxon>Bacteria</taxon>
        <taxon>Bacillati</taxon>
        <taxon>Actinomycetota</taxon>
        <taxon>Rubrobacteria</taxon>
        <taxon>Rubrobacterales</taxon>
        <taxon>Rubrobacteraceae</taxon>
        <taxon>Rubrobacter</taxon>
    </lineage>
</organism>
<dbReference type="GO" id="GO:0008360">
    <property type="term" value="P:regulation of cell shape"/>
    <property type="evidence" value="ECO:0007669"/>
    <property type="project" value="UniProtKB-KW"/>
</dbReference>
<keyword evidence="9" id="KW-0133">Cell shape</keyword>
<evidence type="ECO:0000256" key="10">
    <source>
        <dbReference type="ARBA" id="ARBA00022984"/>
    </source>
</evidence>
<dbReference type="Gene3D" id="3.40.710.10">
    <property type="entry name" value="DD-peptidase/beta-lactamase superfamily"/>
    <property type="match status" value="1"/>
</dbReference>
<gene>
    <name evidence="17" type="ORF">GBA65_19620</name>
</gene>
<feature type="active site" description="Acyl-ester intermediate" evidence="13">
    <location>
        <position position="76"/>
    </location>
</feature>
<reference evidence="17 18" key="1">
    <citation type="submission" date="2019-10" db="EMBL/GenBank/DDBJ databases">
        <title>Rubrobacter sp nov SCSIO 52915 isolated from a deep-sea sediment in the South China Sea.</title>
        <authorList>
            <person name="Chen R.W."/>
        </authorList>
    </citation>
    <scope>NUCLEOTIDE SEQUENCE [LARGE SCALE GENOMIC DNA]</scope>
    <source>
        <strain evidence="17 18">SCSIO 52915</strain>
    </source>
</reference>
<evidence type="ECO:0000256" key="5">
    <source>
        <dbReference type="ARBA" id="ARBA00022645"/>
    </source>
</evidence>
<evidence type="ECO:0000256" key="15">
    <source>
        <dbReference type="RuleBase" id="RU004016"/>
    </source>
</evidence>
<evidence type="ECO:0000256" key="6">
    <source>
        <dbReference type="ARBA" id="ARBA00022670"/>
    </source>
</evidence>
<dbReference type="EMBL" id="CP045121">
    <property type="protein sequence ID" value="QIN80361.1"/>
    <property type="molecule type" value="Genomic_DNA"/>
</dbReference>
<evidence type="ECO:0000256" key="11">
    <source>
        <dbReference type="ARBA" id="ARBA00023316"/>
    </source>
</evidence>
<keyword evidence="6" id="KW-0645">Protease</keyword>
<keyword evidence="8 17" id="KW-0378">Hydrolase</keyword>
<dbReference type="InterPro" id="IPR001967">
    <property type="entry name" value="Peptidase_S11_N"/>
</dbReference>
<dbReference type="InterPro" id="IPR015956">
    <property type="entry name" value="Peniciliin-bd_prot_C_sf"/>
</dbReference>
<dbReference type="InterPro" id="IPR018044">
    <property type="entry name" value="Peptidase_S11"/>
</dbReference>
<evidence type="ECO:0000256" key="1">
    <source>
        <dbReference type="ARBA" id="ARBA00003217"/>
    </source>
</evidence>
<evidence type="ECO:0000256" key="12">
    <source>
        <dbReference type="ARBA" id="ARBA00034000"/>
    </source>
</evidence>
<proteinExistence type="inferred from homology"/>
<keyword evidence="7" id="KW-0732">Signal</keyword>
<dbReference type="KEGG" id="rmar:GBA65_19620"/>
<dbReference type="Proteomes" id="UP000502706">
    <property type="component" value="Chromosome"/>
</dbReference>
<evidence type="ECO:0000313" key="17">
    <source>
        <dbReference type="EMBL" id="QIN80361.1"/>
    </source>
</evidence>
<evidence type="ECO:0000256" key="2">
    <source>
        <dbReference type="ARBA" id="ARBA00004752"/>
    </source>
</evidence>
<sequence>MRQRWNIARPLRAAPAPVLLLALVLLLAPGGRGAGRGAPTVVAPPEIEAGAWALVDRETGLLLAGENPDEGLPVASMTKVMSALVALREVEAGEASLDDEVTVSEDAESYVGLVYSNVGLISGETVTLGDLLVATLVPSGTDAVYALAEHLGDGSTEAFVARMNEEAQALGLRETRFESPAGLDTPENFASARDMAEICREALAYPEFAEIVGQATATIGTNNREIEIVNTNQLLSTYEPATGIKTGTSPESGPSLAASAESDGESYIAIVLDAASEDGAPGDRFEDAQAILEHGFGRYDREALVARDEPYEELPLPYRRGESVELVATEDVSGPVDAATEVERRVTADEPPPSARAGQELGEVEVLIGGQSVGRSPLVARQGYEEASIWQRVRYTVGGLFQ</sequence>
<evidence type="ECO:0000259" key="16">
    <source>
        <dbReference type="SMART" id="SM00936"/>
    </source>
</evidence>
<evidence type="ECO:0000256" key="8">
    <source>
        <dbReference type="ARBA" id="ARBA00022801"/>
    </source>
</evidence>
<accession>A0A6G8Q1L4</accession>
<dbReference type="PANTHER" id="PTHR21581:SF6">
    <property type="entry name" value="TRAFFICKING PROTEIN PARTICLE COMPLEX SUBUNIT 12"/>
    <property type="match status" value="1"/>
</dbReference>
<comment type="similarity">
    <text evidence="3 15">Belongs to the peptidase S11 family.</text>
</comment>
<evidence type="ECO:0000313" key="18">
    <source>
        <dbReference type="Proteomes" id="UP000502706"/>
    </source>
</evidence>
<dbReference type="SMART" id="SM00936">
    <property type="entry name" value="PBP5_C"/>
    <property type="match status" value="1"/>
</dbReference>
<protein>
    <recommendedName>
        <fullName evidence="4">serine-type D-Ala-D-Ala carboxypeptidase</fullName>
        <ecNumber evidence="4">3.4.16.4</ecNumber>
    </recommendedName>
</protein>
<dbReference type="Gene3D" id="2.60.410.10">
    <property type="entry name" value="D-Ala-D-Ala carboxypeptidase, C-terminal domain"/>
    <property type="match status" value="1"/>
</dbReference>
<evidence type="ECO:0000256" key="14">
    <source>
        <dbReference type="PIRSR" id="PIRSR618044-2"/>
    </source>
</evidence>
<comment type="function">
    <text evidence="1">Removes C-terminal D-alanyl residues from sugar-peptide cell wall precursors.</text>
</comment>
<feature type="domain" description="Peptidase S11 D-Ala-D-Ala carboxypeptidase A C-terminal" evidence="16">
    <location>
        <begin position="299"/>
        <end position="386"/>
    </location>
</feature>
<keyword evidence="18" id="KW-1185">Reference proteome</keyword>
<evidence type="ECO:0000256" key="13">
    <source>
        <dbReference type="PIRSR" id="PIRSR618044-1"/>
    </source>
</evidence>
<keyword evidence="5" id="KW-0121">Carboxypeptidase</keyword>
<evidence type="ECO:0000256" key="4">
    <source>
        <dbReference type="ARBA" id="ARBA00012448"/>
    </source>
</evidence>
<evidence type="ECO:0000256" key="7">
    <source>
        <dbReference type="ARBA" id="ARBA00022729"/>
    </source>
</evidence>
<dbReference type="InterPro" id="IPR037167">
    <property type="entry name" value="Peptidase_S11_C_sf"/>
</dbReference>
<comment type="pathway">
    <text evidence="2">Cell wall biogenesis; peptidoglycan biosynthesis.</text>
</comment>
<dbReference type="SUPFAM" id="SSF69189">
    <property type="entry name" value="Penicillin-binding protein associated domain"/>
    <property type="match status" value="1"/>
</dbReference>
<dbReference type="PRINTS" id="PR00725">
    <property type="entry name" value="DADACBPTASE1"/>
</dbReference>
<dbReference type="Pfam" id="PF00768">
    <property type="entry name" value="Peptidase_S11"/>
    <property type="match status" value="1"/>
</dbReference>
<dbReference type="RefSeq" id="WP_166398031.1">
    <property type="nucleotide sequence ID" value="NZ_CP045121.1"/>
</dbReference>
<dbReference type="EC" id="3.4.16.4" evidence="4"/>
<feature type="active site" evidence="13">
    <location>
        <position position="139"/>
    </location>
</feature>
<dbReference type="GO" id="GO:0009002">
    <property type="term" value="F:serine-type D-Ala-D-Ala carboxypeptidase activity"/>
    <property type="evidence" value="ECO:0007669"/>
    <property type="project" value="UniProtKB-EC"/>
</dbReference>
<comment type="catalytic activity">
    <reaction evidence="12">
        <text>Preferential cleavage: (Ac)2-L-Lys-D-Ala-|-D-Ala. Also transpeptidation of peptidyl-alanyl moieties that are N-acyl substituents of D-alanine.</text>
        <dbReference type="EC" id="3.4.16.4"/>
    </reaction>
</comment>
<dbReference type="UniPathway" id="UPA00219"/>
<keyword evidence="10" id="KW-0573">Peptidoglycan synthesis</keyword>
<dbReference type="GO" id="GO:0009252">
    <property type="term" value="P:peptidoglycan biosynthetic process"/>
    <property type="evidence" value="ECO:0007669"/>
    <property type="project" value="UniProtKB-UniPathway"/>
</dbReference>
<dbReference type="SUPFAM" id="SSF56601">
    <property type="entry name" value="beta-lactamase/transpeptidase-like"/>
    <property type="match status" value="1"/>
</dbReference>
<feature type="active site" description="Proton acceptor" evidence="13">
    <location>
        <position position="79"/>
    </location>
</feature>
<name>A0A6G8Q1L4_9ACTN</name>
<dbReference type="GO" id="GO:0071555">
    <property type="term" value="P:cell wall organization"/>
    <property type="evidence" value="ECO:0007669"/>
    <property type="project" value="UniProtKB-KW"/>
</dbReference>
<evidence type="ECO:0000256" key="9">
    <source>
        <dbReference type="ARBA" id="ARBA00022960"/>
    </source>
</evidence>
<dbReference type="InterPro" id="IPR012338">
    <property type="entry name" value="Beta-lactam/transpept-like"/>
</dbReference>
<evidence type="ECO:0000256" key="3">
    <source>
        <dbReference type="ARBA" id="ARBA00007164"/>
    </source>
</evidence>
<dbReference type="InterPro" id="IPR012907">
    <property type="entry name" value="Peptidase_S11_C"/>
</dbReference>
<dbReference type="GO" id="GO:0006508">
    <property type="term" value="P:proteolysis"/>
    <property type="evidence" value="ECO:0007669"/>
    <property type="project" value="UniProtKB-KW"/>
</dbReference>
<feature type="binding site" evidence="14">
    <location>
        <position position="245"/>
    </location>
    <ligand>
        <name>substrate</name>
    </ligand>
</feature>